<organism evidence="1 2">
    <name type="scientific">Mangrovihabitans endophyticus</name>
    <dbReference type="NCBI Taxonomy" id="1751298"/>
    <lineage>
        <taxon>Bacteria</taxon>
        <taxon>Bacillati</taxon>
        <taxon>Actinomycetota</taxon>
        <taxon>Actinomycetes</taxon>
        <taxon>Micromonosporales</taxon>
        <taxon>Micromonosporaceae</taxon>
        <taxon>Mangrovihabitans</taxon>
    </lineage>
</organism>
<gene>
    <name evidence="1" type="ORF">GCM10012284_59000</name>
</gene>
<accession>A0A8J3FS31</accession>
<name>A0A8J3FS31_9ACTN</name>
<protein>
    <submittedName>
        <fullName evidence="1">Uncharacterized protein</fullName>
    </submittedName>
</protein>
<dbReference type="RefSeq" id="WP_189082609.1">
    <property type="nucleotide sequence ID" value="NZ_BMMX01000052.1"/>
</dbReference>
<evidence type="ECO:0000313" key="2">
    <source>
        <dbReference type="Proteomes" id="UP000656042"/>
    </source>
</evidence>
<reference evidence="1" key="1">
    <citation type="journal article" date="2014" name="Int. J. Syst. Evol. Microbiol.">
        <title>Complete genome sequence of Corynebacterium casei LMG S-19264T (=DSM 44701T), isolated from a smear-ripened cheese.</title>
        <authorList>
            <consortium name="US DOE Joint Genome Institute (JGI-PGF)"/>
            <person name="Walter F."/>
            <person name="Albersmeier A."/>
            <person name="Kalinowski J."/>
            <person name="Ruckert C."/>
        </authorList>
    </citation>
    <scope>NUCLEOTIDE SEQUENCE</scope>
    <source>
        <strain evidence="1">CGMCC 4.7299</strain>
    </source>
</reference>
<keyword evidence="2" id="KW-1185">Reference proteome</keyword>
<dbReference type="EMBL" id="BMMX01000052">
    <property type="protein sequence ID" value="GGL16620.1"/>
    <property type="molecule type" value="Genomic_DNA"/>
</dbReference>
<sequence length="81" mass="9500">MQLTTRIRDIRVGLANRRTVRDAHRRLSAELASFRTPNERAELDEMLGRHSHEETSQIREILHRLDHERQRRAVGIGGRGH</sequence>
<dbReference type="AlphaFoldDB" id="A0A8J3FS31"/>
<dbReference type="Proteomes" id="UP000656042">
    <property type="component" value="Unassembled WGS sequence"/>
</dbReference>
<comment type="caution">
    <text evidence="1">The sequence shown here is derived from an EMBL/GenBank/DDBJ whole genome shotgun (WGS) entry which is preliminary data.</text>
</comment>
<reference evidence="1" key="2">
    <citation type="submission" date="2020-09" db="EMBL/GenBank/DDBJ databases">
        <authorList>
            <person name="Sun Q."/>
            <person name="Zhou Y."/>
        </authorList>
    </citation>
    <scope>NUCLEOTIDE SEQUENCE</scope>
    <source>
        <strain evidence="1">CGMCC 4.7299</strain>
    </source>
</reference>
<evidence type="ECO:0000313" key="1">
    <source>
        <dbReference type="EMBL" id="GGL16620.1"/>
    </source>
</evidence>
<proteinExistence type="predicted"/>